<dbReference type="WBParaSite" id="ACOC_0000066901-mRNA-1">
    <property type="protein sequence ID" value="ACOC_0000066901-mRNA-1"/>
    <property type="gene ID" value="ACOC_0000066901"/>
</dbReference>
<reference evidence="1 2" key="2">
    <citation type="submission" date="2018-11" db="EMBL/GenBank/DDBJ databases">
        <authorList>
            <consortium name="Pathogen Informatics"/>
        </authorList>
    </citation>
    <scope>NUCLEOTIDE SEQUENCE [LARGE SCALE GENOMIC DNA]</scope>
    <source>
        <strain evidence="1 2">Costa Rica</strain>
    </source>
</reference>
<gene>
    <name evidence="1" type="ORF">ACOC_LOCUS670</name>
</gene>
<evidence type="ECO:0000313" key="1">
    <source>
        <dbReference type="EMBL" id="VDM52255.1"/>
    </source>
</evidence>
<accession>A0A0R3PAQ2</accession>
<keyword evidence="2" id="KW-1185">Reference proteome</keyword>
<proteinExistence type="predicted"/>
<evidence type="ECO:0000313" key="3">
    <source>
        <dbReference type="WBParaSite" id="ACOC_0000066901-mRNA-1"/>
    </source>
</evidence>
<reference evidence="3" key="1">
    <citation type="submission" date="2017-02" db="UniProtKB">
        <authorList>
            <consortium name="WormBaseParasite"/>
        </authorList>
    </citation>
    <scope>IDENTIFICATION</scope>
</reference>
<dbReference type="Proteomes" id="UP000267027">
    <property type="component" value="Unassembled WGS sequence"/>
</dbReference>
<evidence type="ECO:0000313" key="2">
    <source>
        <dbReference type="Proteomes" id="UP000267027"/>
    </source>
</evidence>
<dbReference type="EMBL" id="UYYA01000075">
    <property type="protein sequence ID" value="VDM52255.1"/>
    <property type="molecule type" value="Genomic_DNA"/>
</dbReference>
<sequence>MVVNFPPIYKVCDCPWSCRPGADFGQADHAISGNRNGLTSKSPKYGHYAGAQTSTEHGPFKNQASIELCLRRKGLEESVALVVFVTAFMNVYAEHKAASFALTAGTVAL</sequence>
<dbReference type="AlphaFoldDB" id="A0A0R3PAQ2"/>
<name>A0A0R3PAQ2_ANGCS</name>
<organism evidence="3">
    <name type="scientific">Angiostrongylus costaricensis</name>
    <name type="common">Nematode worm</name>
    <dbReference type="NCBI Taxonomy" id="334426"/>
    <lineage>
        <taxon>Eukaryota</taxon>
        <taxon>Metazoa</taxon>
        <taxon>Ecdysozoa</taxon>
        <taxon>Nematoda</taxon>
        <taxon>Chromadorea</taxon>
        <taxon>Rhabditida</taxon>
        <taxon>Rhabditina</taxon>
        <taxon>Rhabditomorpha</taxon>
        <taxon>Strongyloidea</taxon>
        <taxon>Metastrongylidae</taxon>
        <taxon>Angiostrongylus</taxon>
    </lineage>
</organism>
<protein>
    <submittedName>
        <fullName evidence="3">Sulfate_transp domain-containing protein</fullName>
    </submittedName>
</protein>